<feature type="transmembrane region" description="Helical" evidence="7">
    <location>
        <begin position="217"/>
        <end position="237"/>
    </location>
</feature>
<feature type="transmembrane region" description="Helical" evidence="7">
    <location>
        <begin position="243"/>
        <end position="267"/>
    </location>
</feature>
<accession>A0ABZ2RT62</accession>
<evidence type="ECO:0000313" key="9">
    <source>
        <dbReference type="EMBL" id="WXL29298.1"/>
    </source>
</evidence>
<feature type="transmembrane region" description="Helical" evidence="7">
    <location>
        <begin position="295"/>
        <end position="313"/>
    </location>
</feature>
<proteinExistence type="predicted"/>
<feature type="domain" description="ABC transmembrane type-1" evidence="8">
    <location>
        <begin position="83"/>
        <end position="264"/>
    </location>
</feature>
<evidence type="ECO:0000256" key="7">
    <source>
        <dbReference type="SAM" id="Phobius"/>
    </source>
</evidence>
<organism evidence="9 10">
    <name type="scientific">Mycoplasmopsis felifaucium</name>
    <dbReference type="NCBI Taxonomy" id="35768"/>
    <lineage>
        <taxon>Bacteria</taxon>
        <taxon>Bacillati</taxon>
        <taxon>Mycoplasmatota</taxon>
        <taxon>Mycoplasmoidales</taxon>
        <taxon>Metamycoplasmataceae</taxon>
        <taxon>Mycoplasmopsis</taxon>
    </lineage>
</organism>
<dbReference type="InterPro" id="IPR000515">
    <property type="entry name" value="MetI-like"/>
</dbReference>
<feature type="transmembrane region" description="Helical" evidence="7">
    <location>
        <begin position="75"/>
        <end position="108"/>
    </location>
</feature>
<feature type="transmembrane region" description="Helical" evidence="7">
    <location>
        <begin position="21"/>
        <end position="43"/>
    </location>
</feature>
<dbReference type="EMBL" id="CP148067">
    <property type="protein sequence ID" value="WXL29298.1"/>
    <property type="molecule type" value="Genomic_DNA"/>
</dbReference>
<evidence type="ECO:0000259" key="8">
    <source>
        <dbReference type="PROSITE" id="PS50928"/>
    </source>
</evidence>
<dbReference type="PROSITE" id="PS50928">
    <property type="entry name" value="ABC_TM1"/>
    <property type="match status" value="2"/>
</dbReference>
<feature type="domain" description="ABC transmembrane type-1" evidence="8">
    <location>
        <begin position="351"/>
        <end position="534"/>
    </location>
</feature>
<dbReference type="PANTHER" id="PTHR30043">
    <property type="entry name" value="PHOSPHONATES TRANSPORT SYSTEM PERMEASE PROTEIN"/>
    <property type="match status" value="1"/>
</dbReference>
<evidence type="ECO:0000256" key="3">
    <source>
        <dbReference type="ARBA" id="ARBA00022475"/>
    </source>
</evidence>
<keyword evidence="10" id="KW-1185">Reference proteome</keyword>
<sequence>MNKFVFQYWNNDKKLKKLNPLLKYIGFAILIGFALYCVFSINWKTSKYGSELFWHYIKELFRFKSDNPDFVNQNFWVVCLKTIFITLQYTALGSLIGFFIAFFTAYIASNNLHKNKWIVYGIKIIILLLRSIPVFFFLALFKSGFDKLLLATLMLAWFTWLWLHKYICDIFETSETKFYSNDLLLGKSKFKSFINNVSLRNENKIIMLFIFSFESNLRWTTILSSAGLVGIGNFIVISKNSDLAYVGIPLVLLLASLLVLELINIAINQLLFKPKTILPLAKNASIKRMFLRPELYCWVLFGIILAISISTLFKINYSVFNFEGIKHSFKSLMEPDYSYLIKDSARIWQSFFAIIKIASGALFVSFFISLFIALLGNNKLFPKAVSIVIKIILLLIRVIPVVLLFILFKIIYISAEACLFIIIVISTSRSMSKFFIESINAVSDIQINNLKTFGVSKFKILSRFIYPAVKHELLTYTIFRFELAYRNLINLGPLSAVGIGAMLYTYMSKDFSLPKVSALMLPIMISIILIECLNYSISYIRKYRERKYIT</sequence>
<feature type="transmembrane region" description="Helical" evidence="7">
    <location>
        <begin position="120"/>
        <end position="141"/>
    </location>
</feature>
<evidence type="ECO:0000256" key="6">
    <source>
        <dbReference type="ARBA" id="ARBA00023136"/>
    </source>
</evidence>
<dbReference type="RefSeq" id="WP_338822912.1">
    <property type="nucleotide sequence ID" value="NZ_CP148067.1"/>
</dbReference>
<keyword evidence="6 7" id="KW-0472">Membrane</keyword>
<feature type="transmembrane region" description="Helical" evidence="7">
    <location>
        <begin position="488"/>
        <end position="507"/>
    </location>
</feature>
<feature type="transmembrane region" description="Helical" evidence="7">
    <location>
        <begin position="519"/>
        <end position="537"/>
    </location>
</feature>
<dbReference type="Proteomes" id="UP001477443">
    <property type="component" value="Chromosome"/>
</dbReference>
<dbReference type="Gene3D" id="1.10.3720.10">
    <property type="entry name" value="MetI-like"/>
    <property type="match status" value="2"/>
</dbReference>
<evidence type="ECO:0000256" key="4">
    <source>
        <dbReference type="ARBA" id="ARBA00022692"/>
    </source>
</evidence>
<keyword evidence="5 7" id="KW-1133">Transmembrane helix</keyword>
<keyword evidence="2" id="KW-0813">Transport</keyword>
<keyword evidence="3" id="KW-1003">Cell membrane</keyword>
<name>A0ABZ2RT62_9BACT</name>
<protein>
    <submittedName>
        <fullName evidence="9">ABC transporter permease</fullName>
    </submittedName>
</protein>
<evidence type="ECO:0000256" key="2">
    <source>
        <dbReference type="ARBA" id="ARBA00022448"/>
    </source>
</evidence>
<comment type="subcellular location">
    <subcellularLocation>
        <location evidence="1">Cell membrane</location>
        <topology evidence="1">Multi-pass membrane protein</topology>
    </subcellularLocation>
</comment>
<reference evidence="9" key="1">
    <citation type="submission" date="2024-03" db="EMBL/GenBank/DDBJ databases">
        <title>Complete genome sequence of Mycoplasma felifaucium Z921 isolated from the trachea of a cheetah.</title>
        <authorList>
            <person name="Spergser J."/>
        </authorList>
    </citation>
    <scope>NUCLEOTIDE SEQUENCE [LARGE SCALE GENOMIC DNA]</scope>
    <source>
        <strain evidence="9">Z921</strain>
    </source>
</reference>
<evidence type="ECO:0000313" key="10">
    <source>
        <dbReference type="Proteomes" id="UP001477443"/>
    </source>
</evidence>
<feature type="transmembrane region" description="Helical" evidence="7">
    <location>
        <begin position="387"/>
        <end position="405"/>
    </location>
</feature>
<dbReference type="SUPFAM" id="SSF161098">
    <property type="entry name" value="MetI-like"/>
    <property type="match status" value="2"/>
</dbReference>
<dbReference type="PANTHER" id="PTHR30043:SF1">
    <property type="entry name" value="ABC TRANSPORT SYSTEM PERMEASE PROTEIN P69"/>
    <property type="match status" value="1"/>
</dbReference>
<evidence type="ECO:0000256" key="1">
    <source>
        <dbReference type="ARBA" id="ARBA00004651"/>
    </source>
</evidence>
<gene>
    <name evidence="9" type="ORF">WG617_01450</name>
</gene>
<evidence type="ECO:0000256" key="5">
    <source>
        <dbReference type="ARBA" id="ARBA00022989"/>
    </source>
</evidence>
<dbReference type="InterPro" id="IPR035906">
    <property type="entry name" value="MetI-like_sf"/>
</dbReference>
<feature type="transmembrane region" description="Helical" evidence="7">
    <location>
        <begin position="347"/>
        <end position="375"/>
    </location>
</feature>
<keyword evidence="4 7" id="KW-0812">Transmembrane</keyword>